<proteinExistence type="inferred from homology"/>
<evidence type="ECO:0000256" key="1">
    <source>
        <dbReference type="ARBA" id="ARBA00009996"/>
    </source>
</evidence>
<comment type="similarity">
    <text evidence="1">Belongs to the CAMK2N family.</text>
</comment>
<evidence type="ECO:0000256" key="2">
    <source>
        <dbReference type="ARBA" id="ARBA00023013"/>
    </source>
</evidence>
<dbReference type="Proteomes" id="UP000001645">
    <property type="component" value="Chromosome 23"/>
</dbReference>
<keyword evidence="4" id="KW-1185">Reference proteome</keyword>
<dbReference type="Pfam" id="PF15170">
    <property type="entry name" value="CaM-KIIN"/>
    <property type="match status" value="1"/>
</dbReference>
<dbReference type="AlphaFoldDB" id="A0A803XZ51"/>
<keyword evidence="2" id="KW-0649">Protein kinase inhibitor</keyword>
<protein>
    <submittedName>
        <fullName evidence="3">Uncharacterized protein</fullName>
    </submittedName>
</protein>
<sequence>MEKKPDHEGWGTGWELAAFISCLSHCSFSADSIPILEAAGSKPRLVIEDDRIDDVLQNLSEKAPPGV</sequence>
<reference evidence="3" key="2">
    <citation type="submission" date="2025-08" db="UniProtKB">
        <authorList>
            <consortium name="Ensembl"/>
        </authorList>
    </citation>
    <scope>IDENTIFICATION</scope>
</reference>
<dbReference type="GO" id="GO:0004860">
    <property type="term" value="F:protein kinase inhibitor activity"/>
    <property type="evidence" value="ECO:0007669"/>
    <property type="project" value="UniProtKB-KW"/>
</dbReference>
<name>A0A803XZ51_MELGA</name>
<dbReference type="Ensembl" id="ENSMGAT00000035418.1">
    <property type="protein sequence ID" value="ENSMGAP00000024797.1"/>
    <property type="gene ID" value="ENSMGAG00000018788.1"/>
</dbReference>
<accession>A0A803XZ51</accession>
<evidence type="ECO:0000313" key="3">
    <source>
        <dbReference type="Ensembl" id="ENSMGAP00000024797.1"/>
    </source>
</evidence>
<dbReference type="InParanoid" id="A0A803XZ51"/>
<organism evidence="3 4">
    <name type="scientific">Meleagris gallopavo</name>
    <name type="common">Wild turkey</name>
    <dbReference type="NCBI Taxonomy" id="9103"/>
    <lineage>
        <taxon>Eukaryota</taxon>
        <taxon>Metazoa</taxon>
        <taxon>Chordata</taxon>
        <taxon>Craniata</taxon>
        <taxon>Vertebrata</taxon>
        <taxon>Euteleostomi</taxon>
        <taxon>Archelosauria</taxon>
        <taxon>Archosauria</taxon>
        <taxon>Dinosauria</taxon>
        <taxon>Saurischia</taxon>
        <taxon>Theropoda</taxon>
        <taxon>Coelurosauria</taxon>
        <taxon>Aves</taxon>
        <taxon>Neognathae</taxon>
        <taxon>Galloanserae</taxon>
        <taxon>Galliformes</taxon>
        <taxon>Phasianidae</taxon>
        <taxon>Meleagridinae</taxon>
        <taxon>Meleagris</taxon>
    </lineage>
</organism>
<reference evidence="3" key="3">
    <citation type="submission" date="2025-09" db="UniProtKB">
        <authorList>
            <consortium name="Ensembl"/>
        </authorList>
    </citation>
    <scope>IDENTIFICATION</scope>
</reference>
<evidence type="ECO:0000313" key="4">
    <source>
        <dbReference type="Proteomes" id="UP000001645"/>
    </source>
</evidence>
<reference evidence="3 4" key="1">
    <citation type="journal article" date="2010" name="PLoS Biol.">
        <title>Multi-platform next-generation sequencing of the domestic turkey (Meleagris gallopavo): genome assembly and analysis.</title>
        <authorList>
            <person name="Dalloul R.A."/>
            <person name="Long J.A."/>
            <person name="Zimin A.V."/>
            <person name="Aslam L."/>
            <person name="Beal K."/>
            <person name="Blomberg L.A."/>
            <person name="Bouffard P."/>
            <person name="Burt D.W."/>
            <person name="Crasta O."/>
            <person name="Crooijmans R.P."/>
            <person name="Cooper K."/>
            <person name="Coulombe R.A."/>
            <person name="De S."/>
            <person name="Delany M.E."/>
            <person name="Dodgson J.B."/>
            <person name="Dong J.J."/>
            <person name="Evans C."/>
            <person name="Frederickson K.M."/>
            <person name="Flicek P."/>
            <person name="Florea L."/>
            <person name="Folkerts O."/>
            <person name="Groenen M.A."/>
            <person name="Harkins T.T."/>
            <person name="Herrero J."/>
            <person name="Hoffmann S."/>
            <person name="Megens H.J."/>
            <person name="Jiang A."/>
            <person name="de Jong P."/>
            <person name="Kaiser P."/>
            <person name="Kim H."/>
            <person name="Kim K.W."/>
            <person name="Kim S."/>
            <person name="Langenberger D."/>
            <person name="Lee M.K."/>
            <person name="Lee T."/>
            <person name="Mane S."/>
            <person name="Marcais G."/>
            <person name="Marz M."/>
            <person name="McElroy A.P."/>
            <person name="Modise T."/>
            <person name="Nefedov M."/>
            <person name="Notredame C."/>
            <person name="Paton I.R."/>
            <person name="Payne W.S."/>
            <person name="Pertea G."/>
            <person name="Prickett D."/>
            <person name="Puiu D."/>
            <person name="Qioa D."/>
            <person name="Raineri E."/>
            <person name="Ruffier M."/>
            <person name="Salzberg S.L."/>
            <person name="Schatz M.C."/>
            <person name="Scheuring C."/>
            <person name="Schmidt C.J."/>
            <person name="Schroeder S."/>
            <person name="Searle S.M."/>
            <person name="Smith E.J."/>
            <person name="Smith J."/>
            <person name="Sonstegard T.S."/>
            <person name="Stadler P.F."/>
            <person name="Tafer H."/>
            <person name="Tu Z.J."/>
            <person name="Van Tassell C.P."/>
            <person name="Vilella A.J."/>
            <person name="Williams K.P."/>
            <person name="Yorke J.A."/>
            <person name="Zhang L."/>
            <person name="Zhang H.B."/>
            <person name="Zhang X."/>
            <person name="Zhang Y."/>
            <person name="Reed K.M."/>
        </authorList>
    </citation>
    <scope>NUCLEOTIDE SEQUENCE [LARGE SCALE GENOMIC DNA]</scope>
</reference>
<dbReference type="InterPro" id="IPR026779">
    <property type="entry name" value="Camk2n"/>
</dbReference>